<reference evidence="10" key="2">
    <citation type="journal article" date="2021" name="Genome Biol. Evol.">
        <title>Developing a high-quality reference genome for a parasitic bivalve with doubly uniparental inheritance (Bivalvia: Unionida).</title>
        <authorList>
            <person name="Smith C.H."/>
        </authorList>
    </citation>
    <scope>NUCLEOTIDE SEQUENCE</scope>
    <source>
        <strain evidence="10">CHS0354</strain>
        <tissue evidence="10">Mantle</tissue>
    </source>
</reference>
<protein>
    <recommendedName>
        <fullName evidence="9">G-protein coupled receptors family 1 profile domain-containing protein</fullName>
    </recommendedName>
</protein>
<evidence type="ECO:0000313" key="10">
    <source>
        <dbReference type="EMBL" id="KAK3607375.1"/>
    </source>
</evidence>
<evidence type="ECO:0000256" key="2">
    <source>
        <dbReference type="ARBA" id="ARBA00022692"/>
    </source>
</evidence>
<feature type="transmembrane region" description="Helical" evidence="8">
    <location>
        <begin position="88"/>
        <end position="109"/>
    </location>
</feature>
<keyword evidence="6" id="KW-0675">Receptor</keyword>
<dbReference type="Proteomes" id="UP001195483">
    <property type="component" value="Unassembled WGS sequence"/>
</dbReference>
<keyword evidence="11" id="KW-1185">Reference proteome</keyword>
<dbReference type="AlphaFoldDB" id="A0AAE0TCI6"/>
<dbReference type="Gene3D" id="1.20.1070.10">
    <property type="entry name" value="Rhodopsin 7-helix transmembrane proteins"/>
    <property type="match status" value="1"/>
</dbReference>
<dbReference type="InterPro" id="IPR017452">
    <property type="entry name" value="GPCR_Rhodpsn_7TM"/>
</dbReference>
<dbReference type="GO" id="GO:0004930">
    <property type="term" value="F:G protein-coupled receptor activity"/>
    <property type="evidence" value="ECO:0007669"/>
    <property type="project" value="UniProtKB-KW"/>
</dbReference>
<comment type="subcellular location">
    <subcellularLocation>
        <location evidence="1">Membrane</location>
        <topology evidence="1">Multi-pass membrane protein</topology>
    </subcellularLocation>
</comment>
<proteinExistence type="predicted"/>
<evidence type="ECO:0000313" key="11">
    <source>
        <dbReference type="Proteomes" id="UP001195483"/>
    </source>
</evidence>
<keyword evidence="7" id="KW-0807">Transducer</keyword>
<feature type="non-terminal residue" evidence="10">
    <location>
        <position position="1"/>
    </location>
</feature>
<dbReference type="PROSITE" id="PS00237">
    <property type="entry name" value="G_PROTEIN_RECEP_F1_1"/>
    <property type="match status" value="1"/>
</dbReference>
<evidence type="ECO:0000256" key="8">
    <source>
        <dbReference type="SAM" id="Phobius"/>
    </source>
</evidence>
<keyword evidence="2 8" id="KW-0812">Transmembrane</keyword>
<accession>A0AAE0TCI6</accession>
<gene>
    <name evidence="10" type="ORF">CHS0354_035716</name>
</gene>
<keyword evidence="5 8" id="KW-0472">Membrane</keyword>
<dbReference type="PANTHER" id="PTHR24238">
    <property type="entry name" value="G-PROTEIN COUPLED RECEPTOR"/>
    <property type="match status" value="1"/>
</dbReference>
<dbReference type="InterPro" id="IPR000276">
    <property type="entry name" value="GPCR_Rhodpsn"/>
</dbReference>
<dbReference type="Pfam" id="PF00001">
    <property type="entry name" value="7tm_1"/>
    <property type="match status" value="1"/>
</dbReference>
<evidence type="ECO:0000259" key="9">
    <source>
        <dbReference type="PROSITE" id="PS50262"/>
    </source>
</evidence>
<name>A0AAE0TCI6_9BIVA</name>
<evidence type="ECO:0000256" key="1">
    <source>
        <dbReference type="ARBA" id="ARBA00004141"/>
    </source>
</evidence>
<dbReference type="GO" id="GO:0016020">
    <property type="term" value="C:membrane"/>
    <property type="evidence" value="ECO:0007669"/>
    <property type="project" value="UniProtKB-SubCell"/>
</dbReference>
<reference evidence="10" key="1">
    <citation type="journal article" date="2021" name="Genome Biol. Evol.">
        <title>A High-Quality Reference Genome for a Parasitic Bivalve with Doubly Uniparental Inheritance (Bivalvia: Unionida).</title>
        <authorList>
            <person name="Smith C.H."/>
        </authorList>
    </citation>
    <scope>NUCLEOTIDE SEQUENCE</scope>
    <source>
        <strain evidence="10">CHS0354</strain>
    </source>
</reference>
<evidence type="ECO:0000256" key="4">
    <source>
        <dbReference type="ARBA" id="ARBA00023040"/>
    </source>
</evidence>
<organism evidence="10 11">
    <name type="scientific">Potamilus streckersoni</name>
    <dbReference type="NCBI Taxonomy" id="2493646"/>
    <lineage>
        <taxon>Eukaryota</taxon>
        <taxon>Metazoa</taxon>
        <taxon>Spiralia</taxon>
        <taxon>Lophotrochozoa</taxon>
        <taxon>Mollusca</taxon>
        <taxon>Bivalvia</taxon>
        <taxon>Autobranchia</taxon>
        <taxon>Heteroconchia</taxon>
        <taxon>Palaeoheterodonta</taxon>
        <taxon>Unionida</taxon>
        <taxon>Unionoidea</taxon>
        <taxon>Unionidae</taxon>
        <taxon>Ambleminae</taxon>
        <taxon>Lampsilini</taxon>
        <taxon>Potamilus</taxon>
    </lineage>
</organism>
<evidence type="ECO:0000256" key="3">
    <source>
        <dbReference type="ARBA" id="ARBA00022989"/>
    </source>
</evidence>
<evidence type="ECO:0000256" key="6">
    <source>
        <dbReference type="ARBA" id="ARBA00023170"/>
    </source>
</evidence>
<evidence type="ECO:0000256" key="5">
    <source>
        <dbReference type="ARBA" id="ARBA00023136"/>
    </source>
</evidence>
<feature type="transmembrane region" description="Helical" evidence="8">
    <location>
        <begin position="33"/>
        <end position="56"/>
    </location>
</feature>
<feature type="non-terminal residue" evidence="10">
    <location>
        <position position="129"/>
    </location>
</feature>
<feature type="domain" description="G-protein coupled receptors family 1 profile" evidence="9">
    <location>
        <begin position="1"/>
        <end position="129"/>
    </location>
</feature>
<dbReference type="SUPFAM" id="SSF81321">
    <property type="entry name" value="Family A G protein-coupled receptor-like"/>
    <property type="match status" value="1"/>
</dbReference>
<comment type="caution">
    <text evidence="10">The sequence shown here is derived from an EMBL/GenBank/DDBJ whole genome shotgun (WGS) entry which is preliminary data.</text>
</comment>
<dbReference type="EMBL" id="JAEAOA010002083">
    <property type="protein sequence ID" value="KAK3607375.1"/>
    <property type="molecule type" value="Genomic_DNA"/>
</dbReference>
<reference evidence="10" key="3">
    <citation type="submission" date="2023-05" db="EMBL/GenBank/DDBJ databases">
        <authorList>
            <person name="Smith C.H."/>
        </authorList>
    </citation>
    <scope>NUCLEOTIDE SEQUENCE</scope>
    <source>
        <strain evidence="10">CHS0354</strain>
        <tissue evidence="10">Mantle</tissue>
    </source>
</reference>
<keyword evidence="4" id="KW-0297">G-protein coupled receptor</keyword>
<evidence type="ECO:0000256" key="7">
    <source>
        <dbReference type="ARBA" id="ARBA00023224"/>
    </source>
</evidence>
<dbReference type="PROSITE" id="PS50262">
    <property type="entry name" value="G_PROTEIN_RECEP_F1_2"/>
    <property type="match status" value="1"/>
</dbReference>
<keyword evidence="3 8" id="KW-1133">Transmembrane helix</keyword>
<sequence length="129" mass="14741">TLSVAVSVFTLCAISVERYFAICHPLRMRFTAVVMWISISVIWGMGTLVGLPELLYQRLGRTYPSHFTEYLTFCTLDLEPDDKKAYQMFLMTGLYGFPMCLMFFAYSVIGVRLCRNSFPGIQEAENGHK</sequence>